<evidence type="ECO:0000259" key="1">
    <source>
        <dbReference type="Pfam" id="PF00905"/>
    </source>
</evidence>
<evidence type="ECO:0000313" key="3">
    <source>
        <dbReference type="Proteomes" id="UP000229574"/>
    </source>
</evidence>
<accession>A0A2H0X0P8</accession>
<sequence>VSLLKDSSPSCGDLSLKTEDIQTVTQGMKEVCASGGTAYPFFDFSPWVLCKTGTAQHSGQKTETDLPHAWMTVAYPGENPEMILTVMLEAAGEGS</sequence>
<feature type="non-terminal residue" evidence="2">
    <location>
        <position position="95"/>
    </location>
</feature>
<dbReference type="Pfam" id="PF00905">
    <property type="entry name" value="Transpeptidase"/>
    <property type="match status" value="1"/>
</dbReference>
<dbReference type="GO" id="GO:0008658">
    <property type="term" value="F:penicillin binding"/>
    <property type="evidence" value="ECO:0007669"/>
    <property type="project" value="InterPro"/>
</dbReference>
<dbReference type="Proteomes" id="UP000229574">
    <property type="component" value="Unassembled WGS sequence"/>
</dbReference>
<dbReference type="InterPro" id="IPR012338">
    <property type="entry name" value="Beta-lactam/transpept-like"/>
</dbReference>
<name>A0A2H0X0P8_9BACT</name>
<reference evidence="3" key="1">
    <citation type="submission" date="2017-09" db="EMBL/GenBank/DDBJ databases">
        <title>Depth-based differentiation of microbial function through sediment-hosted aquifers and enrichment of novel symbionts in the deep terrestrial subsurface.</title>
        <authorList>
            <person name="Probst A.J."/>
            <person name="Ladd B."/>
            <person name="Jarett J.K."/>
            <person name="Geller-Mcgrath D.E."/>
            <person name="Sieber C.M.K."/>
            <person name="Emerson J.B."/>
            <person name="Anantharaman K."/>
            <person name="Thomas B.C."/>
            <person name="Malmstrom R."/>
            <person name="Stieglmeier M."/>
            <person name="Klingl A."/>
            <person name="Woyke T."/>
            <person name="Ryan C.M."/>
            <person name="Banfield J.F."/>
        </authorList>
    </citation>
    <scope>NUCLEOTIDE SEQUENCE [LARGE SCALE GENOMIC DNA]</scope>
</reference>
<feature type="non-terminal residue" evidence="2">
    <location>
        <position position="1"/>
    </location>
</feature>
<feature type="domain" description="Penicillin-binding protein transpeptidase" evidence="1">
    <location>
        <begin position="8"/>
        <end position="92"/>
    </location>
</feature>
<organism evidence="2 3">
    <name type="scientific">Candidatus Collierbacteria bacterium CG09_land_8_20_14_0_10_46_12</name>
    <dbReference type="NCBI Taxonomy" id="1974533"/>
    <lineage>
        <taxon>Bacteria</taxon>
        <taxon>Candidatus Collieribacteriota</taxon>
    </lineage>
</organism>
<gene>
    <name evidence="2" type="ORF">COT54_02985</name>
</gene>
<protein>
    <recommendedName>
        <fullName evidence="1">Penicillin-binding protein transpeptidase domain-containing protein</fullName>
    </recommendedName>
</protein>
<dbReference type="Gene3D" id="3.40.710.10">
    <property type="entry name" value="DD-peptidase/beta-lactamase superfamily"/>
    <property type="match status" value="1"/>
</dbReference>
<dbReference type="InterPro" id="IPR001460">
    <property type="entry name" value="PCN-bd_Tpept"/>
</dbReference>
<comment type="caution">
    <text evidence="2">The sequence shown here is derived from an EMBL/GenBank/DDBJ whole genome shotgun (WGS) entry which is preliminary data.</text>
</comment>
<evidence type="ECO:0000313" key="2">
    <source>
        <dbReference type="EMBL" id="PIS17758.1"/>
    </source>
</evidence>
<dbReference type="AlphaFoldDB" id="A0A2H0X0P8"/>
<dbReference type="EMBL" id="PEYY01000116">
    <property type="protein sequence ID" value="PIS17758.1"/>
    <property type="molecule type" value="Genomic_DNA"/>
</dbReference>
<proteinExistence type="predicted"/>
<dbReference type="SUPFAM" id="SSF56601">
    <property type="entry name" value="beta-lactamase/transpeptidase-like"/>
    <property type="match status" value="1"/>
</dbReference>